<dbReference type="Proteomes" id="UP000239089">
    <property type="component" value="Unassembled WGS sequence"/>
</dbReference>
<dbReference type="PROSITE" id="PS50404">
    <property type="entry name" value="GST_NTER"/>
    <property type="match status" value="1"/>
</dbReference>
<dbReference type="SUPFAM" id="SSF47616">
    <property type="entry name" value="GST C-terminal domain-like"/>
    <property type="match status" value="1"/>
</dbReference>
<comment type="caution">
    <text evidence="1">The sequence shown here is derived from an EMBL/GenBank/DDBJ whole genome shotgun (WGS) entry which is preliminary data.</text>
</comment>
<evidence type="ECO:0000313" key="2">
    <source>
        <dbReference type="Proteomes" id="UP000239089"/>
    </source>
</evidence>
<dbReference type="InterPro" id="IPR036249">
    <property type="entry name" value="Thioredoxin-like_sf"/>
</dbReference>
<dbReference type="CDD" id="cd03043">
    <property type="entry name" value="GST_N_1"/>
    <property type="match status" value="1"/>
</dbReference>
<dbReference type="SUPFAM" id="SSF52833">
    <property type="entry name" value="Thioredoxin-like"/>
    <property type="match status" value="1"/>
</dbReference>
<sequence length="222" mass="24850">MDLTLFIGNKAYSSWSARPWLLMKALDIPFAENVVPLYLEDSRAKMLVVAPTGKVPALSVRPSGRSRDADGFAVWDSLAIVEFLHEHFPEKNIWPRDAEQRARARSLCAEMHSGFQGLRQACPTNFRRAPRTTPLDIDESARENLARIEAIFSQAEGPFLFGAYGAADAYFTPIASRIATYRLPLAEKARATCDALLAHPAFAAWRDGAAKESWIIERWENL</sequence>
<dbReference type="Gene3D" id="1.20.1050.10">
    <property type="match status" value="1"/>
</dbReference>
<dbReference type="InterPro" id="IPR036282">
    <property type="entry name" value="Glutathione-S-Trfase_C_sf"/>
</dbReference>
<proteinExistence type="predicted"/>
<organism evidence="1 2">
    <name type="scientific">Rhodoblastus sphagnicola</name>
    <dbReference type="NCBI Taxonomy" id="333368"/>
    <lineage>
        <taxon>Bacteria</taxon>
        <taxon>Pseudomonadati</taxon>
        <taxon>Pseudomonadota</taxon>
        <taxon>Alphaproteobacteria</taxon>
        <taxon>Hyphomicrobiales</taxon>
        <taxon>Rhodoblastaceae</taxon>
        <taxon>Rhodoblastus</taxon>
    </lineage>
</organism>
<dbReference type="PANTHER" id="PTHR43968">
    <property type="match status" value="1"/>
</dbReference>
<dbReference type="SFLD" id="SFLDS00019">
    <property type="entry name" value="Glutathione_Transferase_(cytos"/>
    <property type="match status" value="1"/>
</dbReference>
<dbReference type="EMBL" id="NHSJ01000063">
    <property type="protein sequence ID" value="PPQ31185.1"/>
    <property type="molecule type" value="Genomic_DNA"/>
</dbReference>
<evidence type="ECO:0000313" key="1">
    <source>
        <dbReference type="EMBL" id="PPQ31185.1"/>
    </source>
</evidence>
<keyword evidence="2" id="KW-1185">Reference proteome</keyword>
<dbReference type="RefSeq" id="WP_104507716.1">
    <property type="nucleotide sequence ID" value="NZ_JACIGC010000001.1"/>
</dbReference>
<dbReference type="InterPro" id="IPR040079">
    <property type="entry name" value="Glutathione_S-Trfase"/>
</dbReference>
<dbReference type="CDD" id="cd03194">
    <property type="entry name" value="GST_C_3"/>
    <property type="match status" value="1"/>
</dbReference>
<gene>
    <name evidence="1" type="ORF">CCR94_09920</name>
</gene>
<protein>
    <submittedName>
        <fullName evidence="1">Uncharacterized protein</fullName>
    </submittedName>
</protein>
<accession>A0A2S6N992</accession>
<name>A0A2S6N992_9HYPH</name>
<dbReference type="Pfam" id="PF13409">
    <property type="entry name" value="GST_N_2"/>
    <property type="match status" value="1"/>
</dbReference>
<reference evidence="1 2" key="1">
    <citation type="journal article" date="2018" name="Arch. Microbiol.">
        <title>New insights into the metabolic potential of the phototrophic purple bacterium Rhodopila globiformis DSM 161(T) from its draft genome sequence and evidence for a vanadium-dependent nitrogenase.</title>
        <authorList>
            <person name="Imhoff J.F."/>
            <person name="Rahn T."/>
            <person name="Kunzel S."/>
            <person name="Neulinger S.C."/>
        </authorList>
    </citation>
    <scope>NUCLEOTIDE SEQUENCE [LARGE SCALE GENOMIC DNA]</scope>
    <source>
        <strain evidence="1 2">DSM 16996</strain>
    </source>
</reference>
<dbReference type="OrthoDB" id="9799538at2"/>
<dbReference type="InterPro" id="IPR050983">
    <property type="entry name" value="GST_Omega/HSP26"/>
</dbReference>
<dbReference type="GO" id="GO:0005737">
    <property type="term" value="C:cytoplasm"/>
    <property type="evidence" value="ECO:0007669"/>
    <property type="project" value="TreeGrafter"/>
</dbReference>
<dbReference type="AlphaFoldDB" id="A0A2S6N992"/>
<dbReference type="PANTHER" id="PTHR43968:SF6">
    <property type="entry name" value="GLUTATHIONE S-TRANSFERASE OMEGA"/>
    <property type="match status" value="1"/>
</dbReference>
<dbReference type="InterPro" id="IPR004045">
    <property type="entry name" value="Glutathione_S-Trfase_N"/>
</dbReference>
<dbReference type="Gene3D" id="3.40.30.10">
    <property type="entry name" value="Glutaredoxin"/>
    <property type="match status" value="1"/>
</dbReference>